<gene>
    <name evidence="2" type="ORF">LTR32_007744</name>
</gene>
<evidence type="ECO:0000313" key="3">
    <source>
        <dbReference type="Proteomes" id="UP001308179"/>
    </source>
</evidence>
<feature type="region of interest" description="Disordered" evidence="1">
    <location>
        <begin position="203"/>
        <end position="246"/>
    </location>
</feature>
<protein>
    <submittedName>
        <fullName evidence="2">Uncharacterized protein</fullName>
    </submittedName>
</protein>
<evidence type="ECO:0000256" key="1">
    <source>
        <dbReference type="SAM" id="MobiDB-lite"/>
    </source>
</evidence>
<comment type="caution">
    <text evidence="2">The sequence shown here is derived from an EMBL/GenBank/DDBJ whole genome shotgun (WGS) entry which is preliminary data.</text>
</comment>
<accession>A0ABR0KV85</accession>
<feature type="compositionally biased region" description="Polar residues" evidence="1">
    <location>
        <begin position="69"/>
        <end position="91"/>
    </location>
</feature>
<dbReference type="Proteomes" id="UP001308179">
    <property type="component" value="Unassembled WGS sequence"/>
</dbReference>
<feature type="region of interest" description="Disordered" evidence="1">
    <location>
        <begin position="53"/>
        <end position="91"/>
    </location>
</feature>
<proteinExistence type="predicted"/>
<organism evidence="2 3">
    <name type="scientific">Rachicladosporium monterosium</name>
    <dbReference type="NCBI Taxonomy" id="1507873"/>
    <lineage>
        <taxon>Eukaryota</taxon>
        <taxon>Fungi</taxon>
        <taxon>Dikarya</taxon>
        <taxon>Ascomycota</taxon>
        <taxon>Pezizomycotina</taxon>
        <taxon>Dothideomycetes</taxon>
        <taxon>Dothideomycetidae</taxon>
        <taxon>Cladosporiales</taxon>
        <taxon>Cladosporiaceae</taxon>
        <taxon>Rachicladosporium</taxon>
    </lineage>
</organism>
<reference evidence="2 3" key="1">
    <citation type="submission" date="2023-08" db="EMBL/GenBank/DDBJ databases">
        <title>Black Yeasts Isolated from many extreme environments.</title>
        <authorList>
            <person name="Coleine C."/>
            <person name="Stajich J.E."/>
            <person name="Selbmann L."/>
        </authorList>
    </citation>
    <scope>NUCLEOTIDE SEQUENCE [LARGE SCALE GENOMIC DNA]</scope>
    <source>
        <strain evidence="2 3">CCFEE 5386</strain>
    </source>
</reference>
<evidence type="ECO:0000313" key="2">
    <source>
        <dbReference type="EMBL" id="KAK5138776.1"/>
    </source>
</evidence>
<name>A0ABR0KV85_9PEZI</name>
<sequence length="246" mass="27008">MAIDRQSQKPTDDLYKNFKANFTSFHHGSVVASAPGQVATSLADVADMRLHRSIEPQQHDLKDSDPTPRGSNEPWNFGTSGLTPSAMDPNSQSFSMFANQMPAYYTPTPGGTNTIFHHQAGDLHTPNYGFGLNTPLSLPTSEGALHAGHQAAAFHDFHGQQQLMQHPSFHDVDPFQMHQQHGFPPHHFSHHSSLEAIESALGESPTDDLGMDQSIQHQHPSADMGFHPHSMHRAMQPPPVHPSGDK</sequence>
<feature type="compositionally biased region" description="Pro residues" evidence="1">
    <location>
        <begin position="236"/>
        <end position="246"/>
    </location>
</feature>
<keyword evidence="3" id="KW-1185">Reference proteome</keyword>
<dbReference type="EMBL" id="JAVRRR010001634">
    <property type="protein sequence ID" value="KAK5138776.1"/>
    <property type="molecule type" value="Genomic_DNA"/>
</dbReference>
<feature type="compositionally biased region" description="Basic and acidic residues" evidence="1">
    <location>
        <begin position="53"/>
        <end position="66"/>
    </location>
</feature>